<dbReference type="AlphaFoldDB" id="A0A2W4SYV5"/>
<reference evidence="2 3" key="1">
    <citation type="journal article" date="2018" name="Aquat. Microb. Ecol.">
        <title>Gammaproteobacterial methanotrophs dominate.</title>
        <authorList>
            <person name="Rissanen A.J."/>
            <person name="Saarenheimo J."/>
            <person name="Tiirola M."/>
            <person name="Peura S."/>
            <person name="Aalto S.L."/>
            <person name="Karvinen A."/>
            <person name="Nykanen H."/>
        </authorList>
    </citation>
    <scope>NUCLEOTIDE SEQUENCE [LARGE SCALE GENOMIC DNA]</scope>
    <source>
        <strain evidence="2">AMbin10</strain>
    </source>
</reference>
<dbReference type="EMBL" id="QJPH01000330">
    <property type="protein sequence ID" value="PZN77794.1"/>
    <property type="molecule type" value="Genomic_DNA"/>
</dbReference>
<evidence type="ECO:0000313" key="3">
    <source>
        <dbReference type="Proteomes" id="UP000249396"/>
    </source>
</evidence>
<dbReference type="SUPFAM" id="SSF56219">
    <property type="entry name" value="DNase I-like"/>
    <property type="match status" value="1"/>
</dbReference>
<dbReference type="GO" id="GO:0003824">
    <property type="term" value="F:catalytic activity"/>
    <property type="evidence" value="ECO:0007669"/>
    <property type="project" value="InterPro"/>
</dbReference>
<accession>A0A2W4SYV5</accession>
<sequence length="219" mass="24773">MSPAGKDRATDAQRQVVCSMVNIILNQMQVDFLALGEISEKDVKVILENCQLANIGNGFDFAKVGRSRFDTGFLYRRDKLVLIDPLRPIITNKGNRTLKLAQRADFTIRGCDKSLHVFISHWPSLLWCPESSADRHLLSIKLREMVEEVSPEHGKIGNVILLGDYNAEPYNDSFAEQLMATRDRVLARKMPNLLYNPFWRHLGFSKPYSSDMTDEGSGG</sequence>
<feature type="domain" description="Endonuclease/exonuclease/phosphatase" evidence="1">
    <location>
        <begin position="29"/>
        <end position="197"/>
    </location>
</feature>
<name>A0A2W4SYV5_9GAMM</name>
<comment type="caution">
    <text evidence="2">The sequence shown here is derived from an EMBL/GenBank/DDBJ whole genome shotgun (WGS) entry which is preliminary data.</text>
</comment>
<dbReference type="InterPro" id="IPR005135">
    <property type="entry name" value="Endo/exonuclease/phosphatase"/>
</dbReference>
<dbReference type="Proteomes" id="UP000249396">
    <property type="component" value="Unassembled WGS sequence"/>
</dbReference>
<feature type="non-terminal residue" evidence="2">
    <location>
        <position position="219"/>
    </location>
</feature>
<evidence type="ECO:0000313" key="2">
    <source>
        <dbReference type="EMBL" id="PZN77794.1"/>
    </source>
</evidence>
<organism evidence="2 3">
    <name type="scientific">Candidatus Methylumidiphilus alinenensis</name>
    <dbReference type="NCBI Taxonomy" id="2202197"/>
    <lineage>
        <taxon>Bacteria</taxon>
        <taxon>Pseudomonadati</taxon>
        <taxon>Pseudomonadota</taxon>
        <taxon>Gammaproteobacteria</taxon>
        <taxon>Methylococcales</taxon>
        <taxon>Candidatus Methylumidiphilus</taxon>
    </lineage>
</organism>
<dbReference type="InterPro" id="IPR036691">
    <property type="entry name" value="Endo/exonu/phosph_ase_sf"/>
</dbReference>
<dbReference type="Pfam" id="PF19580">
    <property type="entry name" value="Exo_endo_phos_3"/>
    <property type="match status" value="1"/>
</dbReference>
<evidence type="ECO:0000259" key="1">
    <source>
        <dbReference type="Pfam" id="PF19580"/>
    </source>
</evidence>
<protein>
    <recommendedName>
        <fullName evidence="1">Endonuclease/exonuclease/phosphatase domain-containing protein</fullName>
    </recommendedName>
</protein>
<dbReference type="Gene3D" id="3.60.10.10">
    <property type="entry name" value="Endonuclease/exonuclease/phosphatase"/>
    <property type="match status" value="1"/>
</dbReference>
<proteinExistence type="predicted"/>
<gene>
    <name evidence="2" type="ORF">DM484_13955</name>
</gene>